<reference evidence="1 2" key="1">
    <citation type="submission" date="2022-10" db="EMBL/GenBank/DDBJ databases">
        <title>Draft genome assembly of moderately radiation resistant bacterium Metabacillus halosaccharovorans.</title>
        <authorList>
            <person name="Pal S."/>
            <person name="Gopinathan A."/>
        </authorList>
    </citation>
    <scope>NUCLEOTIDE SEQUENCE [LARGE SCALE GENOMIC DNA]</scope>
    <source>
        <strain evidence="1 2">VITHBRA001</strain>
    </source>
</reference>
<comment type="caution">
    <text evidence="1">The sequence shown here is derived from an EMBL/GenBank/DDBJ whole genome shotgun (WGS) entry which is preliminary data.</text>
</comment>
<name>A0ABT3DKR2_9BACI</name>
<sequence length="126" mass="14993">MKILHRVTVKQMITETSKQSLIKEFSSRKKLIDQECDQLYFEYKKVEKTSKQLSTQFLKEIEKRREKIKLVEFQLEQVHTLPIGSEIKEKEVDAIIDLNIGDNWDELMKEKSIVIKDGIVDQIRLR</sequence>
<dbReference type="Gene3D" id="6.10.140.1110">
    <property type="match status" value="1"/>
</dbReference>
<dbReference type="EMBL" id="JAOYEY010000047">
    <property type="protein sequence ID" value="MCV9887635.1"/>
    <property type="molecule type" value="Genomic_DNA"/>
</dbReference>
<dbReference type="RefSeq" id="WP_264143904.1">
    <property type="nucleotide sequence ID" value="NZ_JAOYEY010000047.1"/>
</dbReference>
<organism evidence="1 2">
    <name type="scientific">Metabacillus halosaccharovorans</name>
    <dbReference type="NCBI Taxonomy" id="930124"/>
    <lineage>
        <taxon>Bacteria</taxon>
        <taxon>Bacillati</taxon>
        <taxon>Bacillota</taxon>
        <taxon>Bacilli</taxon>
        <taxon>Bacillales</taxon>
        <taxon>Bacillaceae</taxon>
        <taxon>Metabacillus</taxon>
    </lineage>
</organism>
<evidence type="ECO:0000313" key="2">
    <source>
        <dbReference type="Proteomes" id="UP001526147"/>
    </source>
</evidence>
<accession>A0ABT3DKR2</accession>
<dbReference type="Pfam" id="PF11068">
    <property type="entry name" value="YlqD"/>
    <property type="match status" value="1"/>
</dbReference>
<proteinExistence type="predicted"/>
<evidence type="ECO:0000313" key="1">
    <source>
        <dbReference type="EMBL" id="MCV9887635.1"/>
    </source>
</evidence>
<gene>
    <name evidence="1" type="ORF">OIH86_18500</name>
</gene>
<keyword evidence="2" id="KW-1185">Reference proteome</keyword>
<protein>
    <submittedName>
        <fullName evidence="1">YlqD family protein</fullName>
    </submittedName>
</protein>
<dbReference type="Proteomes" id="UP001526147">
    <property type="component" value="Unassembled WGS sequence"/>
</dbReference>
<dbReference type="InterPro" id="IPR021297">
    <property type="entry name" value="YlqD"/>
</dbReference>